<name>A0ABX6GZB8_9MICO</name>
<sequence>MTWTQDELERIGRASELRIAGRRKDGTLRRLVIIWAVRVGDAIYARSVYGPDGGWFRGVQSTWTGRVEAGGVAKDVDFTIDHDHDAEIDRAYRAKYGNGGPVQAITSDLATETTLRITPAA</sequence>
<protein>
    <submittedName>
        <fullName evidence="1">DUF2255 family protein</fullName>
    </submittedName>
</protein>
<keyword evidence="2" id="KW-1185">Reference proteome</keyword>
<dbReference type="RefSeq" id="WP_159422685.1">
    <property type="nucleotide sequence ID" value="NZ_CP047180.1"/>
</dbReference>
<reference evidence="2" key="1">
    <citation type="submission" date="2019-12" db="EMBL/GenBank/DDBJ databases">
        <title>Complete and draft genome sequences of new strains and members of some known species of the genus Rathayibacter isolated from plants.</title>
        <authorList>
            <person name="Tarlachkov S.V."/>
            <person name="Starodumova I.P."/>
            <person name="Dorofeeva L.V."/>
            <person name="Prisyazhnaya N.V."/>
            <person name="Leyn S."/>
            <person name="Zlamal J."/>
            <person name="Elan M."/>
            <person name="Osterman A.L."/>
            <person name="Nadler S."/>
            <person name="Subbotin S.A."/>
            <person name="Evtushenko L.I."/>
        </authorList>
    </citation>
    <scope>NUCLEOTIDE SEQUENCE [LARGE SCALE GENOMIC DNA]</scope>
    <source>
        <strain evidence="2">VKM Ac-2802</strain>
    </source>
</reference>
<organism evidence="1 2">
    <name type="scientific">Rathayibacter festucae</name>
    <dbReference type="NCBI Taxonomy" id="110937"/>
    <lineage>
        <taxon>Bacteria</taxon>
        <taxon>Bacillati</taxon>
        <taxon>Actinomycetota</taxon>
        <taxon>Actinomycetes</taxon>
        <taxon>Micrococcales</taxon>
        <taxon>Microbacteriaceae</taxon>
        <taxon>Rathayibacter</taxon>
    </lineage>
</organism>
<evidence type="ECO:0000313" key="1">
    <source>
        <dbReference type="EMBL" id="QHC62750.1"/>
    </source>
</evidence>
<gene>
    <name evidence="1" type="ORF">GSU69_08695</name>
</gene>
<dbReference type="InterPro" id="IPR016888">
    <property type="entry name" value="UCP028498"/>
</dbReference>
<dbReference type="Pfam" id="PF10012">
    <property type="entry name" value="DUF2255"/>
    <property type="match status" value="1"/>
</dbReference>
<dbReference type="EMBL" id="CP047180">
    <property type="protein sequence ID" value="QHC62750.1"/>
    <property type="molecule type" value="Genomic_DNA"/>
</dbReference>
<evidence type="ECO:0000313" key="2">
    <source>
        <dbReference type="Proteomes" id="UP000464597"/>
    </source>
</evidence>
<dbReference type="Proteomes" id="UP000464597">
    <property type="component" value="Chromosome"/>
</dbReference>
<proteinExistence type="predicted"/>
<accession>A0ABX6GZB8</accession>